<comment type="caution">
    <text evidence="2">The sequence shown here is derived from an EMBL/GenBank/DDBJ whole genome shotgun (WGS) entry which is preliminary data.</text>
</comment>
<feature type="chain" id="PRO_5032948916" evidence="1">
    <location>
        <begin position="22"/>
        <end position="74"/>
    </location>
</feature>
<accession>A0A834BFQ2</accession>
<sequence length="74" mass="8189">MSRSAALLLCLLGCHVWKAVTKTLRDPGAGAQDEVTGLSEMGCSVKRKRNDNCKDIYAVARRILGYGMVEWNIF</sequence>
<organism evidence="2 3">
    <name type="scientific">Phyllostomus discolor</name>
    <name type="common">pale spear-nosed bat</name>
    <dbReference type="NCBI Taxonomy" id="89673"/>
    <lineage>
        <taxon>Eukaryota</taxon>
        <taxon>Metazoa</taxon>
        <taxon>Chordata</taxon>
        <taxon>Craniata</taxon>
        <taxon>Vertebrata</taxon>
        <taxon>Euteleostomi</taxon>
        <taxon>Mammalia</taxon>
        <taxon>Eutheria</taxon>
        <taxon>Laurasiatheria</taxon>
        <taxon>Chiroptera</taxon>
        <taxon>Yangochiroptera</taxon>
        <taxon>Phyllostomidae</taxon>
        <taxon>Phyllostominae</taxon>
        <taxon>Phyllostomus</taxon>
    </lineage>
</organism>
<protein>
    <submittedName>
        <fullName evidence="2">Family with sequence similarity 171 member A1</fullName>
    </submittedName>
</protein>
<proteinExistence type="predicted"/>
<evidence type="ECO:0000256" key="1">
    <source>
        <dbReference type="SAM" id="SignalP"/>
    </source>
</evidence>
<dbReference type="AlphaFoldDB" id="A0A834BFQ2"/>
<gene>
    <name evidence="2" type="ORF">HJG60_004795</name>
</gene>
<keyword evidence="1" id="KW-0732">Signal</keyword>
<evidence type="ECO:0000313" key="3">
    <source>
        <dbReference type="Proteomes" id="UP000664940"/>
    </source>
</evidence>
<feature type="signal peptide" evidence="1">
    <location>
        <begin position="1"/>
        <end position="21"/>
    </location>
</feature>
<dbReference type="Proteomes" id="UP000664940">
    <property type="component" value="Unassembled WGS sequence"/>
</dbReference>
<dbReference type="EMBL" id="JABVXQ010000001">
    <property type="protein sequence ID" value="KAF6129969.1"/>
    <property type="molecule type" value="Genomic_DNA"/>
</dbReference>
<name>A0A834BFQ2_9CHIR</name>
<evidence type="ECO:0000313" key="2">
    <source>
        <dbReference type="EMBL" id="KAF6129969.1"/>
    </source>
</evidence>
<reference evidence="2 3" key="1">
    <citation type="journal article" date="2020" name="Nature">
        <title>Six reference-quality genomes reveal evolution of bat adaptations.</title>
        <authorList>
            <person name="Jebb D."/>
            <person name="Huang Z."/>
            <person name="Pippel M."/>
            <person name="Hughes G.M."/>
            <person name="Lavrichenko K."/>
            <person name="Devanna P."/>
            <person name="Winkler S."/>
            <person name="Jermiin L.S."/>
            <person name="Skirmuntt E.C."/>
            <person name="Katzourakis A."/>
            <person name="Burkitt-Gray L."/>
            <person name="Ray D.A."/>
            <person name="Sullivan K.A.M."/>
            <person name="Roscito J.G."/>
            <person name="Kirilenko B.M."/>
            <person name="Davalos L.M."/>
            <person name="Corthals A.P."/>
            <person name="Power M.L."/>
            <person name="Jones G."/>
            <person name="Ransome R.D."/>
            <person name="Dechmann D.K.N."/>
            <person name="Locatelli A.G."/>
            <person name="Puechmaille S.J."/>
            <person name="Fedrigo O."/>
            <person name="Jarvis E.D."/>
            <person name="Hiller M."/>
            <person name="Vernes S.C."/>
            <person name="Myers E.W."/>
            <person name="Teeling E.C."/>
        </authorList>
    </citation>
    <scope>NUCLEOTIDE SEQUENCE [LARGE SCALE GENOMIC DNA]</scope>
    <source>
        <strain evidence="2">Bat1K_MPI-CBG_1</strain>
    </source>
</reference>